<evidence type="ECO:0008006" key="4">
    <source>
        <dbReference type="Google" id="ProtNLM"/>
    </source>
</evidence>
<dbReference type="EMBL" id="MCFE01000188">
    <property type="protein sequence ID" value="ORX95065.1"/>
    <property type="molecule type" value="Genomic_DNA"/>
</dbReference>
<dbReference type="Pfam" id="PF08907">
    <property type="entry name" value="DUF1853"/>
    <property type="match status" value="2"/>
</dbReference>
<dbReference type="OrthoDB" id="435145at2759"/>
<dbReference type="InterPro" id="IPR015003">
    <property type="entry name" value="DUF1853"/>
</dbReference>
<name>A0A1Y1YAY0_9FUNG</name>
<dbReference type="Proteomes" id="UP000193498">
    <property type="component" value="Unassembled WGS sequence"/>
</dbReference>
<sequence length="423" mass="48962">MELPHFRHKAVRHLAWVLHGEPIFQEPTGLRRSFVAREWGLAEYERSRAWLEALDEDPSPLYEFLNRQKAIHRLGSYFAMLVEYWLRERVTVDGRVWSCVQLFDTPPEPQPTRPVGESDQSPQHPTEQPDAKRRTPRKPRKQRVARRTLGDLDLVFQPPTSETGQVTHWEVAIKYYIFDQDFLGPSGRVGDLDDLRLEWFKGPKSTDTLDRKVRQCFSASELLGENRAATECLHQAGVPVPTGSEIFVKGCLFYPYPVWKELQEPPRSLPSLGPRWRFQLNPGHWKGWSHRFSWTGIEANPGLGIPEDHLIAFLPKHDYMGPVRMYVGDAYGVVPLAEPVASSWTLPGVLERPIELVTPETAFVRLQEHFAESRLSMMLAHVRYRPREQVQNITDRLRKDQLWVGCWSEVSRGFVVGDEWPFV</sequence>
<reference evidence="2 3" key="1">
    <citation type="submission" date="2016-07" db="EMBL/GenBank/DDBJ databases">
        <title>Pervasive Adenine N6-methylation of Active Genes in Fungi.</title>
        <authorList>
            <consortium name="DOE Joint Genome Institute"/>
            <person name="Mondo S.J."/>
            <person name="Dannebaum R.O."/>
            <person name="Kuo R.C."/>
            <person name="Labutti K."/>
            <person name="Haridas S."/>
            <person name="Kuo A."/>
            <person name="Salamov A."/>
            <person name="Ahrendt S.R."/>
            <person name="Lipzen A."/>
            <person name="Sullivan W."/>
            <person name="Andreopoulos W.B."/>
            <person name="Clum A."/>
            <person name="Lindquist E."/>
            <person name="Daum C."/>
            <person name="Ramamoorthy G.K."/>
            <person name="Gryganskyi A."/>
            <person name="Culley D."/>
            <person name="Magnuson J.K."/>
            <person name="James T.Y."/>
            <person name="O'Malley M.A."/>
            <person name="Stajich J.E."/>
            <person name="Spatafora J.W."/>
            <person name="Visel A."/>
            <person name="Grigoriev I.V."/>
        </authorList>
    </citation>
    <scope>NUCLEOTIDE SEQUENCE [LARGE SCALE GENOMIC DNA]</scope>
    <source>
        <strain evidence="2 3">CBS 931.73</strain>
    </source>
</reference>
<gene>
    <name evidence="2" type="ORF">K493DRAFT_26836</name>
</gene>
<evidence type="ECO:0000313" key="3">
    <source>
        <dbReference type="Proteomes" id="UP000193498"/>
    </source>
</evidence>
<keyword evidence="3" id="KW-1185">Reference proteome</keyword>
<evidence type="ECO:0000256" key="1">
    <source>
        <dbReference type="SAM" id="MobiDB-lite"/>
    </source>
</evidence>
<organism evidence="2 3">
    <name type="scientific">Basidiobolus meristosporus CBS 931.73</name>
    <dbReference type="NCBI Taxonomy" id="1314790"/>
    <lineage>
        <taxon>Eukaryota</taxon>
        <taxon>Fungi</taxon>
        <taxon>Fungi incertae sedis</taxon>
        <taxon>Zoopagomycota</taxon>
        <taxon>Entomophthoromycotina</taxon>
        <taxon>Basidiobolomycetes</taxon>
        <taxon>Basidiobolales</taxon>
        <taxon>Basidiobolaceae</taxon>
        <taxon>Basidiobolus</taxon>
    </lineage>
</organism>
<protein>
    <recommendedName>
        <fullName evidence="4">DUF1853 family protein</fullName>
    </recommendedName>
</protein>
<comment type="caution">
    <text evidence="2">The sequence shown here is derived from an EMBL/GenBank/DDBJ whole genome shotgun (WGS) entry which is preliminary data.</text>
</comment>
<proteinExistence type="predicted"/>
<feature type="region of interest" description="Disordered" evidence="1">
    <location>
        <begin position="107"/>
        <end position="144"/>
    </location>
</feature>
<feature type="compositionally biased region" description="Basic residues" evidence="1">
    <location>
        <begin position="134"/>
        <end position="144"/>
    </location>
</feature>
<accession>A0A1Y1YAY0</accession>
<evidence type="ECO:0000313" key="2">
    <source>
        <dbReference type="EMBL" id="ORX95065.1"/>
    </source>
</evidence>
<dbReference type="InParanoid" id="A0A1Y1YAY0"/>
<dbReference type="AlphaFoldDB" id="A0A1Y1YAY0"/>